<accession>D5BNH5</accession>
<dbReference type="KEGG" id="apb:SAR116_2125"/>
<dbReference type="GO" id="GO:0016740">
    <property type="term" value="F:transferase activity"/>
    <property type="evidence" value="ECO:0007669"/>
    <property type="project" value="UniProtKB-KW"/>
</dbReference>
<dbReference type="InterPro" id="IPR018060">
    <property type="entry name" value="HTH_AraC"/>
</dbReference>
<dbReference type="EC" id="2.7.3.-" evidence="5"/>
<dbReference type="SUPFAM" id="SSF46689">
    <property type="entry name" value="Homeodomain-like"/>
    <property type="match status" value="1"/>
</dbReference>
<name>D5BNH5_PUNMI</name>
<keyword evidence="5" id="KW-0808">Transferase</keyword>
<dbReference type="InterPro" id="IPR009057">
    <property type="entry name" value="Homeodomain-like_sf"/>
</dbReference>
<dbReference type="PANTHER" id="PTHR47894:SF1">
    <property type="entry name" value="HTH-TYPE TRANSCRIPTIONAL REGULATOR VQSM"/>
    <property type="match status" value="1"/>
</dbReference>
<proteinExistence type="predicted"/>
<evidence type="ECO:0000313" key="6">
    <source>
        <dbReference type="Proteomes" id="UP000007460"/>
    </source>
</evidence>
<keyword evidence="6" id="KW-1185">Reference proteome</keyword>
<dbReference type="GO" id="GO:0000976">
    <property type="term" value="F:transcription cis-regulatory region binding"/>
    <property type="evidence" value="ECO:0007669"/>
    <property type="project" value="TreeGrafter"/>
</dbReference>
<dbReference type="Pfam" id="PF12833">
    <property type="entry name" value="HTH_18"/>
    <property type="match status" value="1"/>
</dbReference>
<dbReference type="RefSeq" id="WP_013046995.1">
    <property type="nucleotide sequence ID" value="NC_014010.1"/>
</dbReference>
<evidence type="ECO:0000259" key="4">
    <source>
        <dbReference type="PROSITE" id="PS01124"/>
    </source>
</evidence>
<evidence type="ECO:0000256" key="2">
    <source>
        <dbReference type="ARBA" id="ARBA00023125"/>
    </source>
</evidence>
<reference evidence="5 6" key="1">
    <citation type="journal article" date="2010" name="J. Bacteriol.">
        <title>Complete genome sequence of "Candidatus Puniceispirillum marinum" IMCC1322, a representative of the SAR116 clade in the Alphaproteobacteria.</title>
        <authorList>
            <person name="Oh H.M."/>
            <person name="Kwon K.K."/>
            <person name="Kang I."/>
            <person name="Kang S.G."/>
            <person name="Lee J.H."/>
            <person name="Kim S.J."/>
            <person name="Cho J.C."/>
        </authorList>
    </citation>
    <scope>NUCLEOTIDE SEQUENCE [LARGE SCALE GENOMIC DNA]</scope>
    <source>
        <strain evidence="5 6">IMCC1322</strain>
    </source>
</reference>
<dbReference type="Gene3D" id="1.10.10.60">
    <property type="entry name" value="Homeodomain-like"/>
    <property type="match status" value="1"/>
</dbReference>
<dbReference type="HOGENOM" id="CLU_841650_0_0_5"/>
<dbReference type="EMBL" id="CP001751">
    <property type="protein sequence ID" value="ADE40368.1"/>
    <property type="molecule type" value="Genomic_DNA"/>
</dbReference>
<dbReference type="GO" id="GO:0003700">
    <property type="term" value="F:DNA-binding transcription factor activity"/>
    <property type="evidence" value="ECO:0007669"/>
    <property type="project" value="InterPro"/>
</dbReference>
<evidence type="ECO:0000256" key="1">
    <source>
        <dbReference type="ARBA" id="ARBA00023015"/>
    </source>
</evidence>
<organism evidence="5 6">
    <name type="scientific">Puniceispirillum marinum (strain IMCC1322)</name>
    <dbReference type="NCBI Taxonomy" id="488538"/>
    <lineage>
        <taxon>Bacteria</taxon>
        <taxon>Pseudomonadati</taxon>
        <taxon>Pseudomonadota</taxon>
        <taxon>Alphaproteobacteria</taxon>
        <taxon>Candidatus Puniceispirillales</taxon>
        <taxon>Candidatus Puniceispirillaceae</taxon>
        <taxon>Candidatus Puniceispirillum</taxon>
    </lineage>
</organism>
<protein>
    <submittedName>
        <fullName evidence="5">Transcriptional regulator, AraC family</fullName>
        <ecNumber evidence="5">2.7.3.-</ecNumber>
    </submittedName>
</protein>
<dbReference type="PROSITE" id="PS01124">
    <property type="entry name" value="HTH_ARAC_FAMILY_2"/>
    <property type="match status" value="1"/>
</dbReference>
<dbReference type="AlphaFoldDB" id="D5BNH5"/>
<evidence type="ECO:0000313" key="5">
    <source>
        <dbReference type="EMBL" id="ADE40368.1"/>
    </source>
</evidence>
<dbReference type="STRING" id="488538.SAR116_2125"/>
<dbReference type="PANTHER" id="PTHR47894">
    <property type="entry name" value="HTH-TYPE TRANSCRIPTIONAL REGULATOR GADX"/>
    <property type="match status" value="1"/>
</dbReference>
<gene>
    <name evidence="5" type="ordered locus">SAR116_2125</name>
</gene>
<keyword evidence="1" id="KW-0805">Transcription regulation</keyword>
<dbReference type="SMART" id="SM00342">
    <property type="entry name" value="HTH_ARAC"/>
    <property type="match status" value="1"/>
</dbReference>
<keyword evidence="2" id="KW-0238">DNA-binding</keyword>
<dbReference type="Proteomes" id="UP000007460">
    <property type="component" value="Chromosome"/>
</dbReference>
<dbReference type="GO" id="GO:0005829">
    <property type="term" value="C:cytosol"/>
    <property type="evidence" value="ECO:0007669"/>
    <property type="project" value="TreeGrafter"/>
</dbReference>
<feature type="domain" description="HTH araC/xylS-type" evidence="4">
    <location>
        <begin position="233"/>
        <end position="318"/>
    </location>
</feature>
<keyword evidence="3" id="KW-0804">Transcription</keyword>
<dbReference type="eggNOG" id="COG2207">
    <property type="taxonomic scope" value="Bacteria"/>
</dbReference>
<evidence type="ECO:0000256" key="3">
    <source>
        <dbReference type="ARBA" id="ARBA00023163"/>
    </source>
</evidence>
<sequence length="330" mass="38032">MDFELTEIQETTDKLITEFCLTYHVDETVFRKEVADKSASHDTHSHECVTQTTLKATWNVIGVRAKSFEFAILAGSKMAEAPPIPFSFMKNYAPDLLSVFRRAPYFKAYLPAAEIKCHETADTLSLYIKVQDPGHGSCLQIASYFTFLIRMARVQTSEAFIVKKLELDRQYTDCHQLSDFMGCDIDYSGINSIHISKSEAIEPFLGADVVMWMEAENELRRRSFGVGKSALYQEVYNVLMETLPMGNGKFDTVIERMEISKRTLQRRLKKDGISFREILDETRFWLATEFMKQGDISKTEIAYRLGYSDPNSFYRVYKAWKKSRFAVDQT</sequence>
<dbReference type="OrthoDB" id="9805730at2"/>